<sequence length="598" mass="62164">MGCGSSQATTTVSPQPAPKLKRIKEEDENALQSISKRSSSSRSSIKESNGHAQRITENGGHGKESSIKQTLKSVSPPSSAIGRVPLSDSPKGSANNNRDSESTSSEEVHENGGTDGPDNTELSPAEGNTGMDTTDATDNVTQSKNSVSSVQENQCIKEEPQKEGSPTSDGDASQSKVTVNEEKATENQSTGVGEKGVHNDRGNEDSPEVVKDTVDETGDVSARDEVGEGVAQIDSTQQSEAQQRVISEVSISGKNEEDPSQDEIQGVNGKFPNEDKEAAETDLIQQRVASDASLPVEVDNTVATSQTKRSSIASSHHSTLPSDSEVNALIQELDSVLPTPADKTKHSDASEVTKEDPSSPGGEDSSGDNNLGHDSMSAPVEATEATEPSKEDSVLETKESAAPLAESTDDFTLKSNSPIFGRICTLSASVLVGSLDNPQGEQNVTLTGSVYRVPRIDGGATAPKPGEKIGIIKGDVTSTPTDDESSVQLATLRGDLLAVSGEAASQGHVATASIDVLSSATGEIIATITADVAPNDDADSPSGVISGEVLGASENGSYDEKIGTLAGKVVALTFDDDTVSLSSADEELLKLRRESCFI</sequence>
<name>A0A2B4S4A2_STYPI</name>
<evidence type="ECO:0000313" key="3">
    <source>
        <dbReference type="Proteomes" id="UP000225706"/>
    </source>
</evidence>
<dbReference type="EMBL" id="LSMT01000193">
    <property type="protein sequence ID" value="PFX23883.1"/>
    <property type="molecule type" value="Genomic_DNA"/>
</dbReference>
<organism evidence="2 3">
    <name type="scientific">Stylophora pistillata</name>
    <name type="common">Smooth cauliflower coral</name>
    <dbReference type="NCBI Taxonomy" id="50429"/>
    <lineage>
        <taxon>Eukaryota</taxon>
        <taxon>Metazoa</taxon>
        <taxon>Cnidaria</taxon>
        <taxon>Anthozoa</taxon>
        <taxon>Hexacorallia</taxon>
        <taxon>Scleractinia</taxon>
        <taxon>Astrocoeniina</taxon>
        <taxon>Pocilloporidae</taxon>
        <taxon>Stylophora</taxon>
    </lineage>
</organism>
<reference evidence="3" key="1">
    <citation type="journal article" date="2017" name="bioRxiv">
        <title>Comparative analysis of the genomes of Stylophora pistillata and Acropora digitifera provides evidence for extensive differences between species of corals.</title>
        <authorList>
            <person name="Voolstra C.R."/>
            <person name="Li Y."/>
            <person name="Liew Y.J."/>
            <person name="Baumgarten S."/>
            <person name="Zoccola D."/>
            <person name="Flot J.-F."/>
            <person name="Tambutte S."/>
            <person name="Allemand D."/>
            <person name="Aranda M."/>
        </authorList>
    </citation>
    <scope>NUCLEOTIDE SEQUENCE [LARGE SCALE GENOMIC DNA]</scope>
</reference>
<protein>
    <submittedName>
        <fullName evidence="2">Uncharacterized protein</fullName>
    </submittedName>
</protein>
<dbReference type="Proteomes" id="UP000225706">
    <property type="component" value="Unassembled WGS sequence"/>
</dbReference>
<feature type="compositionally biased region" description="Polar residues" evidence="1">
    <location>
        <begin position="164"/>
        <end position="178"/>
    </location>
</feature>
<feature type="compositionally biased region" description="Basic and acidic residues" evidence="1">
    <location>
        <begin position="387"/>
        <end position="399"/>
    </location>
</feature>
<feature type="compositionally biased region" description="Polar residues" evidence="1">
    <location>
        <begin position="130"/>
        <end position="154"/>
    </location>
</feature>
<feature type="compositionally biased region" description="Polar residues" evidence="1">
    <location>
        <begin position="233"/>
        <end position="253"/>
    </location>
</feature>
<gene>
    <name evidence="2" type="ORF">AWC38_SpisGene11533</name>
</gene>
<feature type="compositionally biased region" description="Basic and acidic residues" evidence="1">
    <location>
        <begin position="98"/>
        <end position="112"/>
    </location>
</feature>
<feature type="region of interest" description="Disordered" evidence="1">
    <location>
        <begin position="1"/>
        <end position="403"/>
    </location>
</feature>
<feature type="compositionally biased region" description="Basic and acidic residues" evidence="1">
    <location>
        <begin position="195"/>
        <end position="214"/>
    </location>
</feature>
<evidence type="ECO:0000256" key="1">
    <source>
        <dbReference type="SAM" id="MobiDB-lite"/>
    </source>
</evidence>
<dbReference type="AlphaFoldDB" id="A0A2B4S4A2"/>
<evidence type="ECO:0000313" key="2">
    <source>
        <dbReference type="EMBL" id="PFX23883.1"/>
    </source>
</evidence>
<accession>A0A2B4S4A2</accession>
<feature type="compositionally biased region" description="Polar residues" evidence="1">
    <location>
        <begin position="301"/>
        <end position="325"/>
    </location>
</feature>
<feature type="compositionally biased region" description="Polar residues" evidence="1">
    <location>
        <begin position="1"/>
        <end position="14"/>
    </location>
</feature>
<feature type="compositionally biased region" description="Basic and acidic residues" evidence="1">
    <location>
        <begin position="342"/>
        <end position="357"/>
    </location>
</feature>
<feature type="compositionally biased region" description="Low complexity" evidence="1">
    <location>
        <begin position="33"/>
        <end position="43"/>
    </location>
</feature>
<dbReference type="OrthoDB" id="5985292at2759"/>
<comment type="caution">
    <text evidence="2">The sequence shown here is derived from an EMBL/GenBank/DDBJ whole genome shotgun (WGS) entry which is preliminary data.</text>
</comment>
<feature type="compositionally biased region" description="Polar residues" evidence="1">
    <location>
        <begin position="67"/>
        <end position="78"/>
    </location>
</feature>
<keyword evidence="3" id="KW-1185">Reference proteome</keyword>
<proteinExistence type="predicted"/>